<keyword evidence="3" id="KW-1185">Reference proteome</keyword>
<organism evidence="2 3">
    <name type="scientific">Heterodera trifolii</name>
    <dbReference type="NCBI Taxonomy" id="157864"/>
    <lineage>
        <taxon>Eukaryota</taxon>
        <taxon>Metazoa</taxon>
        <taxon>Ecdysozoa</taxon>
        <taxon>Nematoda</taxon>
        <taxon>Chromadorea</taxon>
        <taxon>Rhabditida</taxon>
        <taxon>Tylenchina</taxon>
        <taxon>Tylenchomorpha</taxon>
        <taxon>Tylenchoidea</taxon>
        <taxon>Heteroderidae</taxon>
        <taxon>Heteroderinae</taxon>
        <taxon>Heterodera</taxon>
    </lineage>
</organism>
<name>A0ABD2I132_9BILA</name>
<proteinExistence type="predicted"/>
<reference evidence="2 3" key="1">
    <citation type="submission" date="2024-10" db="EMBL/GenBank/DDBJ databases">
        <authorList>
            <person name="Kim D."/>
        </authorList>
    </citation>
    <scope>NUCLEOTIDE SEQUENCE [LARGE SCALE GENOMIC DNA]</scope>
    <source>
        <strain evidence="2">BH-2024</strain>
    </source>
</reference>
<dbReference type="Proteomes" id="UP001620626">
    <property type="component" value="Unassembled WGS sequence"/>
</dbReference>
<protein>
    <submittedName>
        <fullName evidence="2">Uncharacterized protein</fullName>
    </submittedName>
</protein>
<evidence type="ECO:0000256" key="1">
    <source>
        <dbReference type="SAM" id="MobiDB-lite"/>
    </source>
</evidence>
<comment type="caution">
    <text evidence="2">The sequence shown here is derived from an EMBL/GenBank/DDBJ whole genome shotgun (WGS) entry which is preliminary data.</text>
</comment>
<dbReference type="AlphaFoldDB" id="A0ABD2I132"/>
<feature type="compositionally biased region" description="Pro residues" evidence="1">
    <location>
        <begin position="7"/>
        <end position="17"/>
    </location>
</feature>
<accession>A0ABD2I132</accession>
<dbReference type="EMBL" id="JBICBT010001375">
    <property type="protein sequence ID" value="KAL3070845.1"/>
    <property type="molecule type" value="Genomic_DNA"/>
</dbReference>
<evidence type="ECO:0000313" key="3">
    <source>
        <dbReference type="Proteomes" id="UP001620626"/>
    </source>
</evidence>
<dbReference type="PRINTS" id="PR01217">
    <property type="entry name" value="PRICHEXTENSN"/>
</dbReference>
<sequence length="127" mass="13366">MGSCPSTDPPPHQPPTPWAVAHQQTPRPISPQPHGHLPFNRPPAPSAPSPMGICPSTDPLPHQPPAPWALAHQQTPRPISPQPHGHLPITRPPAPSAPSPMGTCPSTDPPPHPISPHAGEVKKKHAV</sequence>
<evidence type="ECO:0000313" key="2">
    <source>
        <dbReference type="EMBL" id="KAL3070845.1"/>
    </source>
</evidence>
<gene>
    <name evidence="2" type="ORF">niasHT_033625</name>
</gene>
<feature type="region of interest" description="Disordered" evidence="1">
    <location>
        <begin position="1"/>
        <end position="127"/>
    </location>
</feature>